<gene>
    <name evidence="1" type="ORF">B0I18_102118</name>
</gene>
<dbReference type="EMBL" id="PYGD01000002">
    <property type="protein sequence ID" value="PSK93148.1"/>
    <property type="molecule type" value="Genomic_DNA"/>
</dbReference>
<proteinExistence type="predicted"/>
<evidence type="ECO:0000313" key="1">
    <source>
        <dbReference type="EMBL" id="PSK93148.1"/>
    </source>
</evidence>
<dbReference type="Proteomes" id="UP000240572">
    <property type="component" value="Unassembled WGS sequence"/>
</dbReference>
<organism evidence="1 2">
    <name type="scientific">Taibaiella chishuiensis</name>
    <dbReference type="NCBI Taxonomy" id="1434707"/>
    <lineage>
        <taxon>Bacteria</taxon>
        <taxon>Pseudomonadati</taxon>
        <taxon>Bacteroidota</taxon>
        <taxon>Chitinophagia</taxon>
        <taxon>Chitinophagales</taxon>
        <taxon>Chitinophagaceae</taxon>
        <taxon>Taibaiella</taxon>
    </lineage>
</organism>
<evidence type="ECO:0000313" key="2">
    <source>
        <dbReference type="Proteomes" id="UP000240572"/>
    </source>
</evidence>
<dbReference type="RefSeq" id="WP_106522172.1">
    <property type="nucleotide sequence ID" value="NZ_PYGD01000002.1"/>
</dbReference>
<keyword evidence="2" id="KW-1185">Reference proteome</keyword>
<dbReference type="AlphaFoldDB" id="A0A2P8D7G1"/>
<sequence>MKIPEYYFLLKMQLTLDTLLINKRKLTMHLVLMSDFRYDIIDLYGNNFDEFIETLDHEYE</sequence>
<comment type="caution">
    <text evidence="1">The sequence shown here is derived from an EMBL/GenBank/DDBJ whole genome shotgun (WGS) entry which is preliminary data.</text>
</comment>
<reference evidence="1 2" key="1">
    <citation type="submission" date="2018-03" db="EMBL/GenBank/DDBJ databases">
        <title>Genomic Encyclopedia of Type Strains, Phase III (KMG-III): the genomes of soil and plant-associated and newly described type strains.</title>
        <authorList>
            <person name="Whitman W."/>
        </authorList>
    </citation>
    <scope>NUCLEOTIDE SEQUENCE [LARGE SCALE GENOMIC DNA]</scope>
    <source>
        <strain evidence="1 2">CGMCC 1.12700</strain>
    </source>
</reference>
<accession>A0A2P8D7G1</accession>
<protein>
    <submittedName>
        <fullName evidence="1">Uncharacterized protein</fullName>
    </submittedName>
</protein>
<name>A0A2P8D7G1_9BACT</name>